<dbReference type="HOGENOM" id="CLU_195450_0_0_1"/>
<feature type="compositionally biased region" description="Polar residues" evidence="1">
    <location>
        <begin position="39"/>
        <end position="53"/>
    </location>
</feature>
<organism evidence="2 3">
    <name type="scientific">Galerina marginata (strain CBS 339.88)</name>
    <dbReference type="NCBI Taxonomy" id="685588"/>
    <lineage>
        <taxon>Eukaryota</taxon>
        <taxon>Fungi</taxon>
        <taxon>Dikarya</taxon>
        <taxon>Basidiomycota</taxon>
        <taxon>Agaricomycotina</taxon>
        <taxon>Agaricomycetes</taxon>
        <taxon>Agaricomycetidae</taxon>
        <taxon>Agaricales</taxon>
        <taxon>Agaricineae</taxon>
        <taxon>Strophariaceae</taxon>
        <taxon>Galerina</taxon>
    </lineage>
</organism>
<keyword evidence="3" id="KW-1185">Reference proteome</keyword>
<feature type="region of interest" description="Disordered" evidence="1">
    <location>
        <begin position="28"/>
        <end position="71"/>
    </location>
</feature>
<reference evidence="3" key="1">
    <citation type="journal article" date="2014" name="Proc. Natl. Acad. Sci. U.S.A.">
        <title>Extensive sampling of basidiomycete genomes demonstrates inadequacy of the white-rot/brown-rot paradigm for wood decay fungi.</title>
        <authorList>
            <person name="Riley R."/>
            <person name="Salamov A.A."/>
            <person name="Brown D.W."/>
            <person name="Nagy L.G."/>
            <person name="Floudas D."/>
            <person name="Held B.W."/>
            <person name="Levasseur A."/>
            <person name="Lombard V."/>
            <person name="Morin E."/>
            <person name="Otillar R."/>
            <person name="Lindquist E.A."/>
            <person name="Sun H."/>
            <person name="LaButti K.M."/>
            <person name="Schmutz J."/>
            <person name="Jabbour D."/>
            <person name="Luo H."/>
            <person name="Baker S.E."/>
            <person name="Pisabarro A.G."/>
            <person name="Walton J.D."/>
            <person name="Blanchette R.A."/>
            <person name="Henrissat B."/>
            <person name="Martin F."/>
            <person name="Cullen D."/>
            <person name="Hibbett D.S."/>
            <person name="Grigoriev I.V."/>
        </authorList>
    </citation>
    <scope>NUCLEOTIDE SEQUENCE [LARGE SCALE GENOMIC DNA]</scope>
    <source>
        <strain evidence="3">CBS 339.88</strain>
    </source>
</reference>
<name>A0A067SI57_GALM3</name>
<accession>A0A067SI57</accession>
<dbReference type="AlphaFoldDB" id="A0A067SI57"/>
<dbReference type="Proteomes" id="UP000027222">
    <property type="component" value="Unassembled WGS sequence"/>
</dbReference>
<proteinExistence type="predicted"/>
<gene>
    <name evidence="2" type="ORF">GALMADRAFT_254680</name>
</gene>
<evidence type="ECO:0000256" key="1">
    <source>
        <dbReference type="SAM" id="MobiDB-lite"/>
    </source>
</evidence>
<sequence length="81" mass="8927">MTATRHELRSQVQTSSICDDVRVIAAPSTATQHHHRRQYTPTSSGISINNPTTGPRCFKNGDATPTMPYPPRLIRHALSTS</sequence>
<evidence type="ECO:0000313" key="2">
    <source>
        <dbReference type="EMBL" id="KDR70630.1"/>
    </source>
</evidence>
<dbReference type="EMBL" id="KL142396">
    <property type="protein sequence ID" value="KDR70630.1"/>
    <property type="molecule type" value="Genomic_DNA"/>
</dbReference>
<evidence type="ECO:0000313" key="3">
    <source>
        <dbReference type="Proteomes" id="UP000027222"/>
    </source>
</evidence>
<protein>
    <submittedName>
        <fullName evidence="2">Uncharacterized protein</fullName>
    </submittedName>
</protein>